<dbReference type="Gene3D" id="3.30.450.40">
    <property type="match status" value="1"/>
</dbReference>
<dbReference type="Pfam" id="PF13185">
    <property type="entry name" value="GAF_2"/>
    <property type="match status" value="1"/>
</dbReference>
<dbReference type="GO" id="GO:0003824">
    <property type="term" value="F:catalytic activity"/>
    <property type="evidence" value="ECO:0007669"/>
    <property type="project" value="UniProtKB-ARBA"/>
</dbReference>
<feature type="domain" description="EAL" evidence="2">
    <location>
        <begin position="371"/>
        <end position="620"/>
    </location>
</feature>
<feature type="domain" description="GGDEF" evidence="3">
    <location>
        <begin position="229"/>
        <end position="362"/>
    </location>
</feature>
<sequence length="620" mass="69973">MADLYSIPAPQPSGLTVSLTPEQANHLLRLQRDVLAEIVQNDDAQKSLELLCRSAEALLPNAVASVMLYDERRESLQVRAAPSIPQEAIEALNGLVPGERAGSCGTAVFKGEPQFVCDTRVDPRWSSEDFRRFAEEFNLRACWSMPIRIGGEVVGSMALSSFEKRKPSEFHRLLLETAAYLAGIVLRREREQRRLWRLAHYDSVTALPNRRLFERNLQAAVQRARRRNEQVALLFIDLDHFKDINETLGHWAGDAVLRQVADSLRALVEDETAIARLGGDEFVLLLPAVTDPLQVHRFAARVLEAIKLPMTVQGRQYRLSASIGISLFPGDGEDFTTLYKQADLALYEAKAQGRGRYIHYRRELAARIEARTALVEDIHRALAEDEFRLAYQPLFTPTGYIVGFETLIRWQHPHKGWIPPLDFIPLAEETGWIGEIGDWVLETACRQCLDWWRQGAAPFRLALNVSVRQLQSGYAAALLTRLRRWGFPPARLELEVTESLLMDSDSQALEELALLREERVTVAMDDFGTGHSSLAQLKRMPIDRLKIDRSFVRDIPADRNDEIIVRTIVAMGHALGLEIVAEGVETEVQRDFLVREGCDLLQGYFFSRPLAPEAAAALLK</sequence>
<dbReference type="InterPro" id="IPR035919">
    <property type="entry name" value="EAL_sf"/>
</dbReference>
<dbReference type="PROSITE" id="PS50883">
    <property type="entry name" value="EAL"/>
    <property type="match status" value="1"/>
</dbReference>
<evidence type="ECO:0000313" key="5">
    <source>
        <dbReference type="Proteomes" id="UP001321825"/>
    </source>
</evidence>
<dbReference type="SMART" id="SM00052">
    <property type="entry name" value="EAL"/>
    <property type="match status" value="1"/>
</dbReference>
<dbReference type="PANTHER" id="PTHR44757:SF2">
    <property type="entry name" value="BIOFILM ARCHITECTURE MAINTENANCE PROTEIN MBAA"/>
    <property type="match status" value="1"/>
</dbReference>
<evidence type="ECO:0000259" key="2">
    <source>
        <dbReference type="PROSITE" id="PS50883"/>
    </source>
</evidence>
<comment type="cofactor">
    <cofactor evidence="1">
        <name>Mg(2+)</name>
        <dbReference type="ChEBI" id="CHEBI:18420"/>
    </cofactor>
</comment>
<dbReference type="NCBIfam" id="TIGR00254">
    <property type="entry name" value="GGDEF"/>
    <property type="match status" value="1"/>
</dbReference>
<dbReference type="CDD" id="cd01948">
    <property type="entry name" value="EAL"/>
    <property type="match status" value="1"/>
</dbReference>
<dbReference type="InterPro" id="IPR012226">
    <property type="entry name" value="Diguanyl_cyclase/Pdiesterase"/>
</dbReference>
<organism evidence="4 5">
    <name type="scientific">Methylomarinovum caldicuralii</name>
    <dbReference type="NCBI Taxonomy" id="438856"/>
    <lineage>
        <taxon>Bacteria</taxon>
        <taxon>Pseudomonadati</taxon>
        <taxon>Pseudomonadota</taxon>
        <taxon>Gammaproteobacteria</taxon>
        <taxon>Methylococcales</taxon>
        <taxon>Methylothermaceae</taxon>
        <taxon>Methylomarinovum</taxon>
    </lineage>
</organism>
<accession>A0AAU9C0F3</accession>
<dbReference type="Gene3D" id="3.30.70.270">
    <property type="match status" value="1"/>
</dbReference>
<dbReference type="SMART" id="SM00267">
    <property type="entry name" value="GGDEF"/>
    <property type="match status" value="1"/>
</dbReference>
<dbReference type="PROSITE" id="PS50887">
    <property type="entry name" value="GGDEF"/>
    <property type="match status" value="1"/>
</dbReference>
<protein>
    <submittedName>
        <fullName evidence="4">Uncharacterized protein</fullName>
    </submittedName>
</protein>
<evidence type="ECO:0000259" key="3">
    <source>
        <dbReference type="PROSITE" id="PS50887"/>
    </source>
</evidence>
<evidence type="ECO:0000313" key="4">
    <source>
        <dbReference type="EMBL" id="BCX81782.1"/>
    </source>
</evidence>
<dbReference type="CDD" id="cd01949">
    <property type="entry name" value="GGDEF"/>
    <property type="match status" value="1"/>
</dbReference>
<evidence type="ECO:0000256" key="1">
    <source>
        <dbReference type="ARBA" id="ARBA00001946"/>
    </source>
</evidence>
<dbReference type="InterPro" id="IPR000160">
    <property type="entry name" value="GGDEF_dom"/>
</dbReference>
<name>A0AAU9C0F3_9GAMM</name>
<dbReference type="Gene3D" id="3.20.20.450">
    <property type="entry name" value="EAL domain"/>
    <property type="match status" value="1"/>
</dbReference>
<dbReference type="PIRSF" id="PIRSF005925">
    <property type="entry name" value="Dos"/>
    <property type="match status" value="1"/>
</dbReference>
<dbReference type="InterPro" id="IPR029016">
    <property type="entry name" value="GAF-like_dom_sf"/>
</dbReference>
<dbReference type="InterPro" id="IPR052155">
    <property type="entry name" value="Biofilm_reg_signaling"/>
</dbReference>
<proteinExistence type="predicted"/>
<dbReference type="FunFam" id="3.30.70.270:FF:000001">
    <property type="entry name" value="Diguanylate cyclase domain protein"/>
    <property type="match status" value="1"/>
</dbReference>
<dbReference type="AlphaFoldDB" id="A0AAU9C0F3"/>
<dbReference type="RefSeq" id="WP_317704211.1">
    <property type="nucleotide sequence ID" value="NZ_AP024714.1"/>
</dbReference>
<keyword evidence="5" id="KW-1185">Reference proteome</keyword>
<dbReference type="Pfam" id="PF00990">
    <property type="entry name" value="GGDEF"/>
    <property type="match status" value="1"/>
</dbReference>
<dbReference type="PANTHER" id="PTHR44757">
    <property type="entry name" value="DIGUANYLATE CYCLASE DGCP"/>
    <property type="match status" value="1"/>
</dbReference>
<reference evidence="5" key="1">
    <citation type="journal article" date="2024" name="Int. J. Syst. Evol. Microbiol.">
        <title>Methylomarinovum tepidoasis sp. nov., a moderately thermophilic methanotroph of the family Methylothermaceae isolated from a deep-sea hydrothermal field.</title>
        <authorList>
            <person name="Hirayama H."/>
            <person name="Takaki Y."/>
            <person name="Abe M."/>
            <person name="Miyazaki M."/>
            <person name="Uematsu K."/>
            <person name="Matsui Y."/>
            <person name="Takai K."/>
        </authorList>
    </citation>
    <scope>NUCLEOTIDE SEQUENCE [LARGE SCALE GENOMIC DNA]</scope>
    <source>
        <strain evidence="5">IT-9</strain>
    </source>
</reference>
<dbReference type="SMART" id="SM00065">
    <property type="entry name" value="GAF"/>
    <property type="match status" value="1"/>
</dbReference>
<dbReference type="InterPro" id="IPR003018">
    <property type="entry name" value="GAF"/>
</dbReference>
<dbReference type="SUPFAM" id="SSF55073">
    <property type="entry name" value="Nucleotide cyclase"/>
    <property type="match status" value="1"/>
</dbReference>
<dbReference type="SUPFAM" id="SSF55781">
    <property type="entry name" value="GAF domain-like"/>
    <property type="match status" value="1"/>
</dbReference>
<dbReference type="KEGG" id="mcau:MIT9_P1362"/>
<dbReference type="InterPro" id="IPR043128">
    <property type="entry name" value="Rev_trsase/Diguanyl_cyclase"/>
</dbReference>
<dbReference type="SUPFAM" id="SSF141868">
    <property type="entry name" value="EAL domain-like"/>
    <property type="match status" value="1"/>
</dbReference>
<dbReference type="Proteomes" id="UP001321825">
    <property type="component" value="Chromosome"/>
</dbReference>
<dbReference type="InterPro" id="IPR029787">
    <property type="entry name" value="Nucleotide_cyclase"/>
</dbReference>
<dbReference type="InterPro" id="IPR001633">
    <property type="entry name" value="EAL_dom"/>
</dbReference>
<dbReference type="EMBL" id="AP024714">
    <property type="protein sequence ID" value="BCX81782.1"/>
    <property type="molecule type" value="Genomic_DNA"/>
</dbReference>
<dbReference type="Pfam" id="PF00563">
    <property type="entry name" value="EAL"/>
    <property type="match status" value="1"/>
</dbReference>
<gene>
    <name evidence="4" type="ORF">MIT9_P1362</name>
</gene>